<keyword evidence="1" id="KW-0378">Hydrolase</keyword>
<keyword evidence="3" id="KW-1185">Reference proteome</keyword>
<evidence type="ECO:0000313" key="3">
    <source>
        <dbReference type="Proteomes" id="UP000028302"/>
    </source>
</evidence>
<dbReference type="GO" id="GO:0047632">
    <property type="term" value="F:agmatine deiminase activity"/>
    <property type="evidence" value="ECO:0007669"/>
    <property type="project" value="TreeGrafter"/>
</dbReference>
<comment type="caution">
    <text evidence="2">The sequence shown here is derived from an EMBL/GenBank/DDBJ whole genome shotgun (WGS) entry which is preliminary data.</text>
</comment>
<dbReference type="SUPFAM" id="SSF55909">
    <property type="entry name" value="Pentein"/>
    <property type="match status" value="1"/>
</dbReference>
<dbReference type="PATRIC" id="fig|1304275.5.peg.1394"/>
<dbReference type="GO" id="GO:0009446">
    <property type="term" value="P:putrescine biosynthetic process"/>
    <property type="evidence" value="ECO:0007669"/>
    <property type="project" value="InterPro"/>
</dbReference>
<evidence type="ECO:0000313" key="2">
    <source>
        <dbReference type="EMBL" id="KEZ77986.1"/>
    </source>
</evidence>
<dbReference type="eggNOG" id="COG2957">
    <property type="taxonomic scope" value="Bacteria"/>
</dbReference>
<accession>A0A084IMQ2</accession>
<dbReference type="PANTHER" id="PTHR31377">
    <property type="entry name" value="AGMATINE DEIMINASE-RELATED"/>
    <property type="match status" value="1"/>
</dbReference>
<dbReference type="InterPro" id="IPR007466">
    <property type="entry name" value="Peptidyl-Arg-deiminase_porph"/>
</dbReference>
<dbReference type="GO" id="GO:0004668">
    <property type="term" value="F:protein-arginine deiminase activity"/>
    <property type="evidence" value="ECO:0007669"/>
    <property type="project" value="InterPro"/>
</dbReference>
<sequence length="349" mass="38139">MTMSDVMTGWRMPAETALQTRVWMGFPPAGPTAGESAQALDEARRAWCAVAHAIAEYQPVTMLVDPADETTAPRYVSQYIERVTVPLDDAWLRDIGPSFVLDDDGALGAVNWRFNGWGEREWAQWDKDNRVAAAIAEMAGATRIDSKLVNEGGGIAVDGAGTVLLTDTVQRDPRRNAGISRAAVEAEMARTLGADNPIWLPRGLHRDAERFGTFGHVDIVAALVSPECVAIHDQRDPAHPDHAISSEAMDVFEWKTTAEGASWHIARIPAPRTLRDAEGFVDYSYINHLPINGAVIVPTFDDPSDAEAMAMLADLYPRRRIVGVDGREIFARGGGVHCITQQQPQCETD</sequence>
<evidence type="ECO:0008006" key="4">
    <source>
        <dbReference type="Google" id="ProtNLM"/>
    </source>
</evidence>
<dbReference type="EMBL" id="APNK01000007">
    <property type="protein sequence ID" value="KEZ77986.1"/>
    <property type="molecule type" value="Genomic_DNA"/>
</dbReference>
<name>A0A084IMQ2_SALHC</name>
<organism evidence="2 3">
    <name type="scientific">Salinisphaera hydrothermalis (strain C41B8)</name>
    <dbReference type="NCBI Taxonomy" id="1304275"/>
    <lineage>
        <taxon>Bacteria</taxon>
        <taxon>Pseudomonadati</taxon>
        <taxon>Pseudomonadota</taxon>
        <taxon>Gammaproteobacteria</taxon>
        <taxon>Salinisphaerales</taxon>
        <taxon>Salinisphaeraceae</taxon>
        <taxon>Salinisphaera</taxon>
    </lineage>
</organism>
<dbReference type="Gene3D" id="3.75.10.10">
    <property type="entry name" value="L-arginine/glycine Amidinotransferase, Chain A"/>
    <property type="match status" value="1"/>
</dbReference>
<protein>
    <recommendedName>
        <fullName evidence="4">Agmatine deiminase</fullName>
    </recommendedName>
</protein>
<reference evidence="2 3" key="1">
    <citation type="submission" date="2013-03" db="EMBL/GenBank/DDBJ databases">
        <title>Salinisphaera hydrothermalis C41B8 Genome Sequencing.</title>
        <authorList>
            <person name="Li C."/>
            <person name="Lai Q."/>
            <person name="Shao Z."/>
        </authorList>
    </citation>
    <scope>NUCLEOTIDE SEQUENCE [LARGE SCALE GENOMIC DNA]</scope>
    <source>
        <strain evidence="2 3">C41B8</strain>
    </source>
</reference>
<dbReference type="AlphaFoldDB" id="A0A084IMQ2"/>
<dbReference type="Proteomes" id="UP000028302">
    <property type="component" value="Unassembled WGS sequence"/>
</dbReference>
<dbReference type="Pfam" id="PF04371">
    <property type="entry name" value="PAD_porph"/>
    <property type="match status" value="1"/>
</dbReference>
<dbReference type="PANTHER" id="PTHR31377:SF0">
    <property type="entry name" value="AGMATINE DEIMINASE-RELATED"/>
    <property type="match status" value="1"/>
</dbReference>
<evidence type="ECO:0000256" key="1">
    <source>
        <dbReference type="ARBA" id="ARBA00022801"/>
    </source>
</evidence>
<gene>
    <name evidence="2" type="ORF">C41B8_06817</name>
</gene>
<dbReference type="STRING" id="1304275.C41B8_06817"/>
<proteinExistence type="predicted"/>